<comment type="similarity">
    <text evidence="12">Belongs to the G-protein coupled receptor 1 family.</text>
</comment>
<evidence type="ECO:0000256" key="13">
    <source>
        <dbReference type="SAM" id="Phobius"/>
    </source>
</evidence>
<feature type="domain" description="G-protein coupled receptors family 1 profile" evidence="14">
    <location>
        <begin position="101"/>
        <end position="360"/>
    </location>
</feature>
<evidence type="ECO:0000256" key="3">
    <source>
        <dbReference type="ARBA" id="ARBA00022692"/>
    </source>
</evidence>
<dbReference type="Gene3D" id="1.20.1070.10">
    <property type="entry name" value="Rhodopsin 7-helix transmembrane proteins"/>
    <property type="match status" value="1"/>
</dbReference>
<dbReference type="InterPro" id="IPR017452">
    <property type="entry name" value="GPCR_Rhodpsn_7TM"/>
</dbReference>
<keyword evidence="10 12" id="KW-0675">Receptor</keyword>
<keyword evidence="3 12" id="KW-0812">Transmembrane</keyword>
<evidence type="ECO:0000256" key="11">
    <source>
        <dbReference type="ARBA" id="ARBA00023224"/>
    </source>
</evidence>
<evidence type="ECO:0000256" key="9">
    <source>
        <dbReference type="ARBA" id="ARBA00023157"/>
    </source>
</evidence>
<keyword evidence="9" id="KW-1015">Disulfide bond</keyword>
<name>A0A8T2PAD5_9TELE</name>
<comment type="subcellular location">
    <subcellularLocation>
        <location evidence="1">Cell membrane</location>
        <topology evidence="1">Multi-pass membrane protein</topology>
    </subcellularLocation>
</comment>
<feature type="transmembrane region" description="Helical" evidence="13">
    <location>
        <begin position="340"/>
        <end position="363"/>
    </location>
</feature>
<evidence type="ECO:0000256" key="8">
    <source>
        <dbReference type="ARBA" id="ARBA00023136"/>
    </source>
</evidence>
<dbReference type="PRINTS" id="PR01157">
    <property type="entry name" value="P2YPURNOCPTR"/>
</dbReference>
<feature type="transmembrane region" description="Helical" evidence="13">
    <location>
        <begin position="249"/>
        <end position="275"/>
    </location>
</feature>
<dbReference type="InterPro" id="IPR000276">
    <property type="entry name" value="GPCR_Rhodpsn"/>
</dbReference>
<evidence type="ECO:0000256" key="7">
    <source>
        <dbReference type="ARBA" id="ARBA00023130"/>
    </source>
</evidence>
<dbReference type="GO" id="GO:0005886">
    <property type="term" value="C:plasma membrane"/>
    <property type="evidence" value="ECO:0007669"/>
    <property type="project" value="UniProtKB-SubCell"/>
</dbReference>
<dbReference type="Proteomes" id="UP000824540">
    <property type="component" value="Unassembled WGS sequence"/>
</dbReference>
<dbReference type="PANTHER" id="PTHR24237:SF7">
    <property type="entry name" value="G-PROTEIN COUPLED RECEPTOR 183"/>
    <property type="match status" value="1"/>
</dbReference>
<dbReference type="EMBL" id="JAFBMS010000009">
    <property type="protein sequence ID" value="KAG9349564.1"/>
    <property type="molecule type" value="Genomic_DNA"/>
</dbReference>
<feature type="transmembrane region" description="Helical" evidence="13">
    <location>
        <begin position="89"/>
        <end position="109"/>
    </location>
</feature>
<feature type="transmembrane region" description="Helical" evidence="13">
    <location>
        <begin position="163"/>
        <end position="192"/>
    </location>
</feature>
<keyword evidence="8 13" id="KW-0472">Membrane</keyword>
<dbReference type="PANTHER" id="PTHR24237">
    <property type="entry name" value="G-PROTEIN COUPLED RECEPTOR"/>
    <property type="match status" value="1"/>
</dbReference>
<keyword evidence="2" id="KW-1003">Cell membrane</keyword>
<comment type="caution">
    <text evidence="15">The sequence shown here is derived from an EMBL/GenBank/DDBJ whole genome shotgun (WGS) entry which is preliminary data.</text>
</comment>
<feature type="transmembrane region" description="Helical" evidence="13">
    <location>
        <begin position="296"/>
        <end position="316"/>
    </location>
</feature>
<keyword evidence="16" id="KW-1185">Reference proteome</keyword>
<dbReference type="SUPFAM" id="SSF81321">
    <property type="entry name" value="Family A G protein-coupled receptor-like"/>
    <property type="match status" value="1"/>
</dbReference>
<feature type="transmembrane region" description="Helical" evidence="13">
    <location>
        <begin position="204"/>
        <end position="224"/>
    </location>
</feature>
<evidence type="ECO:0000256" key="1">
    <source>
        <dbReference type="ARBA" id="ARBA00004651"/>
    </source>
</evidence>
<keyword evidence="7" id="KW-1064">Adaptive immunity</keyword>
<accession>A0A8T2PAD5</accession>
<sequence length="413" mass="46774">MSSPLLLDQLLRKLYMGTQLGSWAMRGCALGCYALWSHSSLAFLSVLKQKTPGLPLLKMADMGRGNLTSNVTCTNLYNHRDTARVIMPLHYTIVFTVGLLGNALALHVIRPNLKKMNSTTLYSTNLVISDILFTLSLPLRIVYYASGFHWGLGDALCKASGLIFYINTYAGVNFMTCLSVDRFIAVVLPLRFSRFRKVQNVKKICVFVWVVVLVQTLPLLSMPLTNKEPDGYITCMEYPNFENVDNLPFMLIGAVFMGYIFPVVTILVCYSVLCWKLHFAAKSNHLTEKSGRSKKAIGVICCVILVFVVCFSPYHIDILQYMVRKLLYDPDCEELRSFQVSLHITVCLMNFNSCLDPFIYFFACKGYKRKILKMMKRQVSASFSSVVRTSPEGSSRDFIDAQKIHLHNTRSQQ</sequence>
<dbReference type="FunFam" id="1.20.1070.10:FF:000017">
    <property type="entry name" value="lysophosphatidic acid receptor 4"/>
    <property type="match status" value="1"/>
</dbReference>
<dbReference type="Pfam" id="PF00001">
    <property type="entry name" value="7tm_1"/>
    <property type="match status" value="1"/>
</dbReference>
<dbReference type="AlphaFoldDB" id="A0A8T2PAD5"/>
<dbReference type="PRINTS" id="PR00237">
    <property type="entry name" value="GPCRRHODOPSN"/>
</dbReference>
<evidence type="ECO:0000256" key="6">
    <source>
        <dbReference type="ARBA" id="ARBA00023040"/>
    </source>
</evidence>
<dbReference type="PROSITE" id="PS00237">
    <property type="entry name" value="G_PROTEIN_RECEP_F1_1"/>
    <property type="match status" value="1"/>
</dbReference>
<evidence type="ECO:0000313" key="15">
    <source>
        <dbReference type="EMBL" id="KAG9349564.1"/>
    </source>
</evidence>
<keyword evidence="5 13" id="KW-1133">Transmembrane helix</keyword>
<protein>
    <recommendedName>
        <fullName evidence="14">G-protein coupled receptors family 1 profile domain-containing protein</fullName>
    </recommendedName>
</protein>
<dbReference type="GO" id="GO:0004930">
    <property type="term" value="F:G protein-coupled receptor activity"/>
    <property type="evidence" value="ECO:0007669"/>
    <property type="project" value="UniProtKB-KW"/>
</dbReference>
<evidence type="ECO:0000256" key="10">
    <source>
        <dbReference type="ARBA" id="ARBA00023170"/>
    </source>
</evidence>
<keyword evidence="4" id="KW-0391">Immunity</keyword>
<keyword evidence="6 12" id="KW-0297">G-protein coupled receptor</keyword>
<evidence type="ECO:0000256" key="5">
    <source>
        <dbReference type="ARBA" id="ARBA00022989"/>
    </source>
</evidence>
<keyword evidence="11 12" id="KW-0807">Transducer</keyword>
<gene>
    <name evidence="15" type="ORF">JZ751_028012</name>
</gene>
<proteinExistence type="inferred from homology"/>
<reference evidence="15" key="1">
    <citation type="thesis" date="2021" institute="BYU ScholarsArchive" country="Provo, UT, USA">
        <title>Applications of and Algorithms for Genome Assembly and Genomic Analyses with an Emphasis on Marine Teleosts.</title>
        <authorList>
            <person name="Pickett B.D."/>
        </authorList>
    </citation>
    <scope>NUCLEOTIDE SEQUENCE</scope>
    <source>
        <strain evidence="15">HI-2016</strain>
    </source>
</reference>
<dbReference type="PROSITE" id="PS50262">
    <property type="entry name" value="G_PROTEIN_RECEP_F1_2"/>
    <property type="match status" value="1"/>
</dbReference>
<evidence type="ECO:0000259" key="14">
    <source>
        <dbReference type="PROSITE" id="PS50262"/>
    </source>
</evidence>
<evidence type="ECO:0000256" key="4">
    <source>
        <dbReference type="ARBA" id="ARBA00022859"/>
    </source>
</evidence>
<feature type="transmembrane region" description="Helical" evidence="13">
    <location>
        <begin position="121"/>
        <end position="143"/>
    </location>
</feature>
<dbReference type="OrthoDB" id="10021141at2759"/>
<dbReference type="InterPro" id="IPR047160">
    <property type="entry name" value="GP183-like"/>
</dbReference>
<dbReference type="GO" id="GO:0002250">
    <property type="term" value="P:adaptive immune response"/>
    <property type="evidence" value="ECO:0007669"/>
    <property type="project" value="UniProtKB-KW"/>
</dbReference>
<evidence type="ECO:0000313" key="16">
    <source>
        <dbReference type="Proteomes" id="UP000824540"/>
    </source>
</evidence>
<dbReference type="GO" id="GO:0008142">
    <property type="term" value="F:oxysterol binding"/>
    <property type="evidence" value="ECO:0007669"/>
    <property type="project" value="InterPro"/>
</dbReference>
<dbReference type="CDD" id="cd15159">
    <property type="entry name" value="7tmA_EBI2"/>
    <property type="match status" value="1"/>
</dbReference>
<evidence type="ECO:0000256" key="12">
    <source>
        <dbReference type="RuleBase" id="RU000688"/>
    </source>
</evidence>
<organism evidence="15 16">
    <name type="scientific">Albula glossodonta</name>
    <name type="common">roundjaw bonefish</name>
    <dbReference type="NCBI Taxonomy" id="121402"/>
    <lineage>
        <taxon>Eukaryota</taxon>
        <taxon>Metazoa</taxon>
        <taxon>Chordata</taxon>
        <taxon>Craniata</taxon>
        <taxon>Vertebrata</taxon>
        <taxon>Euteleostomi</taxon>
        <taxon>Actinopterygii</taxon>
        <taxon>Neopterygii</taxon>
        <taxon>Teleostei</taxon>
        <taxon>Albuliformes</taxon>
        <taxon>Albulidae</taxon>
        <taxon>Albula</taxon>
    </lineage>
</organism>
<evidence type="ECO:0000256" key="2">
    <source>
        <dbReference type="ARBA" id="ARBA00022475"/>
    </source>
</evidence>